<gene>
    <name evidence="2" type="ORF">FHR70_002019</name>
</gene>
<dbReference type="Proteomes" id="UP000532010">
    <property type="component" value="Unassembled WGS sequence"/>
</dbReference>
<organism evidence="2 3">
    <name type="scientific">Microvirga lupini</name>
    <dbReference type="NCBI Taxonomy" id="420324"/>
    <lineage>
        <taxon>Bacteria</taxon>
        <taxon>Pseudomonadati</taxon>
        <taxon>Pseudomonadota</taxon>
        <taxon>Alphaproteobacteria</taxon>
        <taxon>Hyphomicrobiales</taxon>
        <taxon>Methylobacteriaceae</taxon>
        <taxon>Microvirga</taxon>
    </lineage>
</organism>
<evidence type="ECO:0000313" key="3">
    <source>
        <dbReference type="Proteomes" id="UP000532010"/>
    </source>
</evidence>
<sequence>MSKKDPINSIALEKPDSLEDLLNVNGDPGPEPALPPHVATFLGEQLQAYYAQLMSEPVPDCLVQLLAQLDGKAGGHDGE</sequence>
<evidence type="ECO:0000313" key="2">
    <source>
        <dbReference type="EMBL" id="MBB3018965.1"/>
    </source>
</evidence>
<evidence type="ECO:0000259" key="1">
    <source>
        <dbReference type="Pfam" id="PF18557"/>
    </source>
</evidence>
<dbReference type="Pfam" id="PF18557">
    <property type="entry name" value="NepR"/>
    <property type="match status" value="1"/>
</dbReference>
<protein>
    <recommendedName>
        <fullName evidence="1">Anti-sigma factor NepR domain-containing protein</fullName>
    </recommendedName>
</protein>
<keyword evidence="3" id="KW-1185">Reference proteome</keyword>
<dbReference type="AlphaFoldDB" id="A0A7W4YW11"/>
<reference evidence="2 3" key="1">
    <citation type="submission" date="2020-08" db="EMBL/GenBank/DDBJ databases">
        <title>The Agave Microbiome: Exploring the role of microbial communities in plant adaptations to desert environments.</title>
        <authorList>
            <person name="Partida-Martinez L.P."/>
        </authorList>
    </citation>
    <scope>NUCLEOTIDE SEQUENCE [LARGE SCALE GENOMIC DNA]</scope>
    <source>
        <strain evidence="2 3">AT3.9</strain>
    </source>
</reference>
<dbReference type="EMBL" id="JACHWB010000002">
    <property type="protein sequence ID" value="MBB3018965.1"/>
    <property type="molecule type" value="Genomic_DNA"/>
</dbReference>
<proteinExistence type="predicted"/>
<accession>A0A7W4YW11</accession>
<feature type="domain" description="Anti-sigma factor NepR" evidence="1">
    <location>
        <begin position="42"/>
        <end position="71"/>
    </location>
</feature>
<dbReference type="RefSeq" id="WP_183449606.1">
    <property type="nucleotide sequence ID" value="NZ_JACHWB010000002.1"/>
</dbReference>
<name>A0A7W4YW11_9HYPH</name>
<dbReference type="InterPro" id="IPR041649">
    <property type="entry name" value="NepR"/>
</dbReference>
<comment type="caution">
    <text evidence="2">The sequence shown here is derived from an EMBL/GenBank/DDBJ whole genome shotgun (WGS) entry which is preliminary data.</text>
</comment>